<dbReference type="GO" id="GO:0022857">
    <property type="term" value="F:transmembrane transporter activity"/>
    <property type="evidence" value="ECO:0007669"/>
    <property type="project" value="InterPro"/>
</dbReference>
<feature type="compositionally biased region" description="Polar residues" evidence="5">
    <location>
        <begin position="464"/>
        <end position="481"/>
    </location>
</feature>
<dbReference type="Gene3D" id="1.20.1250.20">
    <property type="entry name" value="MFS general substrate transporter like domains"/>
    <property type="match status" value="2"/>
</dbReference>
<keyword evidence="2 6" id="KW-0812">Transmembrane</keyword>
<dbReference type="RefSeq" id="XP_048268165.1">
    <property type="nucleotide sequence ID" value="XM_048412208.1"/>
</dbReference>
<feature type="transmembrane region" description="Helical" evidence="6">
    <location>
        <begin position="699"/>
        <end position="719"/>
    </location>
</feature>
<keyword evidence="4 6" id="KW-0472">Membrane</keyword>
<feature type="compositionally biased region" description="Polar residues" evidence="5">
    <location>
        <begin position="544"/>
        <end position="559"/>
    </location>
</feature>
<feature type="transmembrane region" description="Helical" evidence="6">
    <location>
        <begin position="167"/>
        <end position="189"/>
    </location>
</feature>
<dbReference type="PANTHER" id="PTHR48021">
    <property type="match status" value="1"/>
</dbReference>
<feature type="transmembrane region" description="Helical" evidence="6">
    <location>
        <begin position="765"/>
        <end position="786"/>
    </location>
</feature>
<dbReference type="GeneID" id="105667057"/>
<feature type="compositionally biased region" description="Polar residues" evidence="5">
    <location>
        <begin position="629"/>
        <end position="666"/>
    </location>
</feature>
<dbReference type="KEGG" id="bter:105667057"/>
<dbReference type="InterPro" id="IPR050549">
    <property type="entry name" value="MFS_Trehalose_Transporter"/>
</dbReference>
<comment type="subcellular location">
    <subcellularLocation>
        <location evidence="1">Membrane</location>
    </subcellularLocation>
</comment>
<evidence type="ECO:0000256" key="6">
    <source>
        <dbReference type="SAM" id="Phobius"/>
    </source>
</evidence>
<dbReference type="OrthoDB" id="4142200at2759"/>
<gene>
    <name evidence="8" type="primary">LOC105667057</name>
</gene>
<feature type="region of interest" description="Disordered" evidence="5">
    <location>
        <begin position="521"/>
        <end position="673"/>
    </location>
</feature>
<feature type="compositionally biased region" description="Polar residues" evidence="5">
    <location>
        <begin position="424"/>
        <end position="442"/>
    </location>
</feature>
<dbReference type="AlphaFoldDB" id="A0A9C6STA6"/>
<proteinExistence type="predicted"/>
<feature type="transmembrane region" description="Helical" evidence="6">
    <location>
        <begin position="39"/>
        <end position="63"/>
    </location>
</feature>
<feature type="compositionally biased region" description="Polar residues" evidence="5">
    <location>
        <begin position="490"/>
        <end position="504"/>
    </location>
</feature>
<feature type="compositionally biased region" description="Polar residues" evidence="5">
    <location>
        <begin position="590"/>
        <end position="617"/>
    </location>
</feature>
<feature type="transmembrane region" description="Helical" evidence="6">
    <location>
        <begin position="834"/>
        <end position="855"/>
    </location>
</feature>
<dbReference type="PANTHER" id="PTHR48021:SF1">
    <property type="entry name" value="GH07001P-RELATED"/>
    <property type="match status" value="1"/>
</dbReference>
<feature type="transmembrane region" description="Helical" evidence="6">
    <location>
        <begin position="739"/>
        <end position="758"/>
    </location>
</feature>
<feature type="compositionally biased region" description="Polar residues" evidence="5">
    <location>
        <begin position="329"/>
        <end position="343"/>
    </location>
</feature>
<dbReference type="Pfam" id="PF00083">
    <property type="entry name" value="Sugar_tr"/>
    <property type="match status" value="2"/>
</dbReference>
<name>A0A9C6STA6_BOMTE</name>
<feature type="compositionally biased region" description="Polar residues" evidence="5">
    <location>
        <begin position="387"/>
        <end position="398"/>
    </location>
</feature>
<feature type="compositionally biased region" description="Polar residues" evidence="5">
    <location>
        <begin position="407"/>
        <end position="416"/>
    </location>
</feature>
<evidence type="ECO:0000256" key="5">
    <source>
        <dbReference type="SAM" id="MobiDB-lite"/>
    </source>
</evidence>
<sequence length="919" mass="103308">MSQRSTIRRRSFESESIYSVPSSVVRESRSVFNPEWRQYLAISIATLTMLLGGTVNGWTLASVRTEIVKARRIPLRLINDESSWIVPLTGMIGSLVAVQLADCWGRKYCLFLSSIMFTSGWFIMYAVTGGPMIYLAWVMLGIAVGIAHTINPMYVSEINTDINSSGAIGALITANVIMGELLTCTVVIWLTNKSLLLILATISFISMLLNTCCPDTPYFLAAKGKKQQACKSIEYYKGIVDPHRVNVELRALRAQARYISHPQSSYELEQQSSYELEQQSRGDLHSQSMPSIHSEVISETHPQPTGEVRLQHSLDSPELPLQNPRELRSQSTGELHRPPTSQIYRPPICDILRSPTNEIYGRSERELTRWVTNQIYRPPTSRIHLPPTSQIHRPSTSAIHPEPTSEMYRQSISQVQPEPRSEIQAPSTSQIHRPSTSAIHSEPTSEMHRQSTSHVLPEPRSEIQVPSTSQIHRPSTRQTYRPSLIEVHRPSTSRIYRPPTSQIHLPSTSQIHLSFTSAVHPEPTSEMHRQSISQVQPEPRSEIQAPSTSQIHRPSTSAIHSEPTSEKHRQSTSQVLPEPRPSLIEVHRPPTSQIYRPPTSQIHLPSTSQIHRPSTSAIHPEPTSEMHRQSISQAQPEPTSEIQAPSTSQIHRPSTSQTHRPSTSEIQPEPRSELHTSNLITKSCLTKLKLILQRSNRKALFIMLGLIMAQHLSGNFITVQDLQLVLREARVVNDLYEGMIAMQFIKFLSYGLTMFMVDSFGRRKLLLLSTFGSSLTLIIRATYLLLRLYKIDVSIVSLLPVIDLIIYQIVFQIGLGILPYILLGELFPTKLTGFAAAIIVIFDYIIGFSVSKMHLEILDKVGLCGTSYIFSIACSISLLMVSLWVPETKGKTYQQIEALLVGENLNSLNEEVRTDEMDN</sequence>
<dbReference type="SUPFAM" id="SSF103473">
    <property type="entry name" value="MFS general substrate transporter"/>
    <property type="match status" value="2"/>
</dbReference>
<dbReference type="InterPro" id="IPR005828">
    <property type="entry name" value="MFS_sugar_transport-like"/>
</dbReference>
<evidence type="ECO:0000256" key="1">
    <source>
        <dbReference type="ARBA" id="ARBA00004370"/>
    </source>
</evidence>
<evidence type="ECO:0000313" key="7">
    <source>
        <dbReference type="Proteomes" id="UP000835206"/>
    </source>
</evidence>
<feature type="transmembrane region" description="Helical" evidence="6">
    <location>
        <begin position="798"/>
        <end position="822"/>
    </location>
</feature>
<evidence type="ECO:0000256" key="3">
    <source>
        <dbReference type="ARBA" id="ARBA00022989"/>
    </source>
</evidence>
<feature type="transmembrane region" description="Helical" evidence="6">
    <location>
        <begin position="195"/>
        <end position="213"/>
    </location>
</feature>
<keyword evidence="3 6" id="KW-1133">Transmembrane helix</keyword>
<organism evidence="7 8">
    <name type="scientific">Bombus terrestris</name>
    <name type="common">Buff-tailed bumblebee</name>
    <name type="synonym">Apis terrestris</name>
    <dbReference type="NCBI Taxonomy" id="30195"/>
    <lineage>
        <taxon>Eukaryota</taxon>
        <taxon>Metazoa</taxon>
        <taxon>Ecdysozoa</taxon>
        <taxon>Arthropoda</taxon>
        <taxon>Hexapoda</taxon>
        <taxon>Insecta</taxon>
        <taxon>Pterygota</taxon>
        <taxon>Neoptera</taxon>
        <taxon>Endopterygota</taxon>
        <taxon>Hymenoptera</taxon>
        <taxon>Apocrita</taxon>
        <taxon>Aculeata</taxon>
        <taxon>Apoidea</taxon>
        <taxon>Anthophila</taxon>
        <taxon>Apidae</taxon>
        <taxon>Bombus</taxon>
        <taxon>Bombus</taxon>
    </lineage>
</organism>
<keyword evidence="7" id="KW-1185">Reference proteome</keyword>
<protein>
    <submittedName>
        <fullName evidence="8">Transcription factor SPT20 homolog isoform X1</fullName>
    </submittedName>
</protein>
<evidence type="ECO:0000256" key="4">
    <source>
        <dbReference type="ARBA" id="ARBA00023136"/>
    </source>
</evidence>
<feature type="transmembrane region" description="Helical" evidence="6">
    <location>
        <begin position="108"/>
        <end position="127"/>
    </location>
</feature>
<feature type="transmembrane region" description="Helical" evidence="6">
    <location>
        <begin position="133"/>
        <end position="155"/>
    </location>
</feature>
<evidence type="ECO:0000256" key="2">
    <source>
        <dbReference type="ARBA" id="ARBA00022692"/>
    </source>
</evidence>
<evidence type="ECO:0000313" key="8">
    <source>
        <dbReference type="RefSeq" id="XP_048268165.1"/>
    </source>
</evidence>
<feature type="region of interest" description="Disordered" evidence="5">
    <location>
        <begin position="380"/>
        <end position="504"/>
    </location>
</feature>
<feature type="transmembrane region" description="Helical" evidence="6">
    <location>
        <begin position="867"/>
        <end position="885"/>
    </location>
</feature>
<dbReference type="InterPro" id="IPR036259">
    <property type="entry name" value="MFS_trans_sf"/>
</dbReference>
<reference evidence="8" key="1">
    <citation type="submission" date="2025-08" db="UniProtKB">
        <authorList>
            <consortium name="RefSeq"/>
        </authorList>
    </citation>
    <scope>IDENTIFICATION</scope>
</reference>
<feature type="region of interest" description="Disordered" evidence="5">
    <location>
        <begin position="315"/>
        <end position="347"/>
    </location>
</feature>
<accession>A0A9C6STA6</accession>
<feature type="region of interest" description="Disordered" evidence="5">
    <location>
        <begin position="269"/>
        <end position="290"/>
    </location>
</feature>
<dbReference type="GO" id="GO:0016020">
    <property type="term" value="C:membrane"/>
    <property type="evidence" value="ECO:0007669"/>
    <property type="project" value="UniProtKB-SubCell"/>
</dbReference>
<dbReference type="Proteomes" id="UP000835206">
    <property type="component" value="Chromosome 14"/>
</dbReference>
<feature type="transmembrane region" description="Helical" evidence="6">
    <location>
        <begin position="83"/>
        <end position="101"/>
    </location>
</feature>